<dbReference type="KEGG" id="pmak:PMPD1_2462"/>
<evidence type="ECO:0000313" key="3">
    <source>
        <dbReference type="Proteomes" id="UP000505325"/>
    </source>
</evidence>
<feature type="transmembrane region" description="Helical" evidence="1">
    <location>
        <begin position="67"/>
        <end position="87"/>
    </location>
</feature>
<gene>
    <name evidence="2" type="ORF">PMPD1_2462</name>
</gene>
<sequence length="96" mass="11053">MSWEIVILKTAKYVKNIALFIICFILAFVISMYGMPLNSLTQSVVDWSYAHFSHILTGVYESESDPVTFTALMVMLLLYALILFFIIKKGLSFFRK</sequence>
<evidence type="ECO:0000313" key="2">
    <source>
        <dbReference type="EMBL" id="QKJ87404.1"/>
    </source>
</evidence>
<evidence type="ECO:0000256" key="1">
    <source>
        <dbReference type="SAM" id="Phobius"/>
    </source>
</evidence>
<reference evidence="2 3" key="1">
    <citation type="submission" date="2020-06" db="EMBL/GenBank/DDBJ databases">
        <title>Genome sequence of Paramixta manurensis strain PD-1.</title>
        <authorList>
            <person name="Lee C.W."/>
            <person name="Kim J."/>
        </authorList>
    </citation>
    <scope>NUCLEOTIDE SEQUENCE [LARGE SCALE GENOMIC DNA]</scope>
    <source>
        <strain evidence="2 3">PD-1</strain>
    </source>
</reference>
<protein>
    <submittedName>
        <fullName evidence="2">Uncharacterized protein</fullName>
    </submittedName>
</protein>
<accession>A0A6M8UCS6</accession>
<organism evidence="2 3">
    <name type="scientific">Paramixta manurensis</name>
    <dbReference type="NCBI Taxonomy" id="2740817"/>
    <lineage>
        <taxon>Bacteria</taxon>
        <taxon>Pseudomonadati</taxon>
        <taxon>Pseudomonadota</taxon>
        <taxon>Gammaproteobacteria</taxon>
        <taxon>Enterobacterales</taxon>
        <taxon>Erwiniaceae</taxon>
        <taxon>Paramixta</taxon>
    </lineage>
</organism>
<dbReference type="Proteomes" id="UP000505325">
    <property type="component" value="Chromosome"/>
</dbReference>
<name>A0A6M8UCS6_9GAMM</name>
<dbReference type="EMBL" id="CP054212">
    <property type="protein sequence ID" value="QKJ87404.1"/>
    <property type="molecule type" value="Genomic_DNA"/>
</dbReference>
<proteinExistence type="predicted"/>
<keyword evidence="1" id="KW-0812">Transmembrane</keyword>
<keyword evidence="3" id="KW-1185">Reference proteome</keyword>
<feature type="transmembrane region" description="Helical" evidence="1">
    <location>
        <begin position="17"/>
        <end position="35"/>
    </location>
</feature>
<keyword evidence="1" id="KW-0472">Membrane</keyword>
<dbReference type="AlphaFoldDB" id="A0A6M8UCS6"/>
<keyword evidence="1" id="KW-1133">Transmembrane helix</keyword>